<sequence length="137" mass="14842">MVPSVKRDEGAAEACLAIVAQQVWSGNRGPGDFVEAFVNALVYAQRPEKPALLATDLGERGKWMTVFTTLERLAAHVGECDYFTTTGADLLELVPPGVGLMVDPDDAHRFPVLSRMAPPELIARAWAHAGERGRKAE</sequence>
<reference evidence="2 3" key="1">
    <citation type="submission" date="2018-12" db="EMBL/GenBank/DDBJ databases">
        <title>Amycolatopsis eburnea sp. nov. actinomycete associate with arbuscular mycorrhiza fungal spore.</title>
        <authorList>
            <person name="Lumyong S."/>
            <person name="Chaiya L."/>
        </authorList>
    </citation>
    <scope>NUCLEOTIDE SEQUENCE [LARGE SCALE GENOMIC DNA]</scope>
    <source>
        <strain evidence="2 3">GLM-1</strain>
    </source>
</reference>
<dbReference type="AlphaFoldDB" id="A0A427T3R3"/>
<dbReference type="Proteomes" id="UP000267081">
    <property type="component" value="Unassembled WGS sequence"/>
</dbReference>
<organism evidence="2 3">
    <name type="scientific">Amycolatopsis eburnea</name>
    <dbReference type="NCBI Taxonomy" id="2267691"/>
    <lineage>
        <taxon>Bacteria</taxon>
        <taxon>Bacillati</taxon>
        <taxon>Actinomycetota</taxon>
        <taxon>Actinomycetes</taxon>
        <taxon>Pseudonocardiales</taxon>
        <taxon>Pseudonocardiaceae</taxon>
        <taxon>Amycolatopsis</taxon>
    </lineage>
</organism>
<comment type="caution">
    <text evidence="2">The sequence shown here is derived from an EMBL/GenBank/DDBJ whole genome shotgun (WGS) entry which is preliminary data.</text>
</comment>
<dbReference type="Pfam" id="PF07179">
    <property type="entry name" value="SseB"/>
    <property type="match status" value="1"/>
</dbReference>
<feature type="domain" description="SseB protein N-terminal" evidence="1">
    <location>
        <begin position="32"/>
        <end position="113"/>
    </location>
</feature>
<protein>
    <submittedName>
        <fullName evidence="2">SseB family protein</fullName>
    </submittedName>
</protein>
<name>A0A427T3R3_9PSEU</name>
<evidence type="ECO:0000313" key="3">
    <source>
        <dbReference type="Proteomes" id="UP000267081"/>
    </source>
</evidence>
<gene>
    <name evidence="2" type="ORF">EIY87_26895</name>
</gene>
<evidence type="ECO:0000259" key="1">
    <source>
        <dbReference type="Pfam" id="PF07179"/>
    </source>
</evidence>
<evidence type="ECO:0000313" key="2">
    <source>
        <dbReference type="EMBL" id="RSD13364.1"/>
    </source>
</evidence>
<accession>A0A427T3R3</accession>
<dbReference type="EMBL" id="RSEC01000058">
    <property type="protein sequence ID" value="RSD13364.1"/>
    <property type="molecule type" value="Genomic_DNA"/>
</dbReference>
<proteinExistence type="predicted"/>
<dbReference type="InterPro" id="IPR009839">
    <property type="entry name" value="SseB_N"/>
</dbReference>
<keyword evidence="3" id="KW-1185">Reference proteome</keyword>